<dbReference type="RefSeq" id="WP_072952706.1">
    <property type="nucleotide sequence ID" value="NZ_FQUT01000001.1"/>
</dbReference>
<keyword evidence="2" id="KW-1185">Reference proteome</keyword>
<evidence type="ECO:0000313" key="1">
    <source>
        <dbReference type="EMBL" id="SHE38749.1"/>
    </source>
</evidence>
<organism evidence="1 2">
    <name type="scientific">Chryseobacterium arachidis</name>
    <dbReference type="NCBI Taxonomy" id="1416778"/>
    <lineage>
        <taxon>Bacteria</taxon>
        <taxon>Pseudomonadati</taxon>
        <taxon>Bacteroidota</taxon>
        <taxon>Flavobacteriia</taxon>
        <taxon>Flavobacteriales</taxon>
        <taxon>Weeksellaceae</taxon>
        <taxon>Chryseobacterium group</taxon>
        <taxon>Chryseobacterium</taxon>
    </lineage>
</organism>
<dbReference type="STRING" id="1416778.SAMN05443633_101140"/>
<gene>
    <name evidence="1" type="ORF">SAMN05443633_101140</name>
</gene>
<name>A0A1M4T2S8_9FLAO</name>
<proteinExistence type="predicted"/>
<reference evidence="2" key="1">
    <citation type="submission" date="2016-11" db="EMBL/GenBank/DDBJ databases">
        <authorList>
            <person name="Varghese N."/>
            <person name="Submissions S."/>
        </authorList>
    </citation>
    <scope>NUCLEOTIDE SEQUENCE [LARGE SCALE GENOMIC DNA]</scope>
    <source>
        <strain evidence="2">DSM 27619</strain>
    </source>
</reference>
<evidence type="ECO:0008006" key="3">
    <source>
        <dbReference type="Google" id="ProtNLM"/>
    </source>
</evidence>
<accession>A0A1M4T2S8</accession>
<dbReference type="InterPro" id="IPR008969">
    <property type="entry name" value="CarboxyPept-like_regulatory"/>
</dbReference>
<dbReference type="EMBL" id="FQUT01000001">
    <property type="protein sequence ID" value="SHE38749.1"/>
    <property type="molecule type" value="Genomic_DNA"/>
</dbReference>
<dbReference type="Proteomes" id="UP000184518">
    <property type="component" value="Unassembled WGS sequence"/>
</dbReference>
<evidence type="ECO:0000313" key="2">
    <source>
        <dbReference type="Proteomes" id="UP000184518"/>
    </source>
</evidence>
<dbReference type="OrthoDB" id="1263486at2"/>
<protein>
    <recommendedName>
        <fullName evidence="3">CarboxypepD_reg-like domain-containing protein</fullName>
    </recommendedName>
</protein>
<sequence length="98" mass="11204">MSKLILIVLAANLISCSEKYGYIYDAKTKRPLEGVFVSDTKDISKKYVTKSDGMFSFSECNDLMIEKKGYKTDTLEKYGCKPNGKCFDGHIFYMEKNK</sequence>
<dbReference type="AlphaFoldDB" id="A0A1M4T2S8"/>
<dbReference type="SUPFAM" id="SSF49464">
    <property type="entry name" value="Carboxypeptidase regulatory domain-like"/>
    <property type="match status" value="1"/>
</dbReference>